<organism evidence="2 3">
    <name type="scientific">Plenodomus tracheiphilus IPT5</name>
    <dbReference type="NCBI Taxonomy" id="1408161"/>
    <lineage>
        <taxon>Eukaryota</taxon>
        <taxon>Fungi</taxon>
        <taxon>Dikarya</taxon>
        <taxon>Ascomycota</taxon>
        <taxon>Pezizomycotina</taxon>
        <taxon>Dothideomycetes</taxon>
        <taxon>Pleosporomycetidae</taxon>
        <taxon>Pleosporales</taxon>
        <taxon>Pleosporineae</taxon>
        <taxon>Leptosphaeriaceae</taxon>
        <taxon>Plenodomus</taxon>
    </lineage>
</organism>
<dbReference type="PANTHER" id="PTHR38117">
    <property type="entry name" value="NACHT AND WD40 DOMAIN PROTEIN"/>
    <property type="match status" value="1"/>
</dbReference>
<dbReference type="OrthoDB" id="4794810at2759"/>
<dbReference type="Pfam" id="PF23155">
    <property type="entry name" value="DUF7053"/>
    <property type="match status" value="1"/>
</dbReference>
<dbReference type="Proteomes" id="UP000799423">
    <property type="component" value="Unassembled WGS sequence"/>
</dbReference>
<evidence type="ECO:0000259" key="1">
    <source>
        <dbReference type="Pfam" id="PF23155"/>
    </source>
</evidence>
<reference evidence="2" key="1">
    <citation type="submission" date="2020-01" db="EMBL/GenBank/DDBJ databases">
        <authorList>
            <consortium name="DOE Joint Genome Institute"/>
            <person name="Haridas S."/>
            <person name="Albert R."/>
            <person name="Binder M."/>
            <person name="Bloem J."/>
            <person name="Labutti K."/>
            <person name="Salamov A."/>
            <person name="Andreopoulos B."/>
            <person name="Baker S.E."/>
            <person name="Barry K."/>
            <person name="Bills G."/>
            <person name="Bluhm B.H."/>
            <person name="Cannon C."/>
            <person name="Castanera R."/>
            <person name="Culley D.E."/>
            <person name="Daum C."/>
            <person name="Ezra D."/>
            <person name="Gonzalez J.B."/>
            <person name="Henrissat B."/>
            <person name="Kuo A."/>
            <person name="Liang C."/>
            <person name="Lipzen A."/>
            <person name="Lutzoni F."/>
            <person name="Magnuson J."/>
            <person name="Mondo S."/>
            <person name="Nolan M."/>
            <person name="Ohm R."/>
            <person name="Pangilinan J."/>
            <person name="Park H.-J."/>
            <person name="Ramirez L."/>
            <person name="Alfaro M."/>
            <person name="Sun H."/>
            <person name="Tritt A."/>
            <person name="Yoshinaga Y."/>
            <person name="Zwiers L.-H."/>
            <person name="Turgeon B.G."/>
            <person name="Goodwin S.B."/>
            <person name="Spatafora J.W."/>
            <person name="Crous P.W."/>
            <person name="Grigoriev I.V."/>
        </authorList>
    </citation>
    <scope>NUCLEOTIDE SEQUENCE</scope>
    <source>
        <strain evidence="2">IPT5</strain>
    </source>
</reference>
<proteinExistence type="predicted"/>
<dbReference type="EMBL" id="MU006308">
    <property type="protein sequence ID" value="KAF2850187.1"/>
    <property type="molecule type" value="Genomic_DNA"/>
</dbReference>
<feature type="domain" description="DUF7053" evidence="1">
    <location>
        <begin position="6"/>
        <end position="169"/>
    </location>
</feature>
<gene>
    <name evidence="2" type="ORF">T440DRAFT_468864</name>
</gene>
<dbReference type="AlphaFoldDB" id="A0A6A7B652"/>
<accession>A0A6A7B652</accession>
<protein>
    <recommendedName>
        <fullName evidence="1">DUF7053 domain-containing protein</fullName>
    </recommendedName>
</protein>
<evidence type="ECO:0000313" key="3">
    <source>
        <dbReference type="Proteomes" id="UP000799423"/>
    </source>
</evidence>
<name>A0A6A7B652_9PLEO</name>
<dbReference type="InterPro" id="IPR055481">
    <property type="entry name" value="DUF7053"/>
</dbReference>
<evidence type="ECO:0000313" key="2">
    <source>
        <dbReference type="EMBL" id="KAF2850187.1"/>
    </source>
</evidence>
<keyword evidence="3" id="KW-1185">Reference proteome</keyword>
<dbReference type="PANTHER" id="PTHR38117:SF1">
    <property type="entry name" value="DUF3074 DOMAIN-CONTAINING PROTEIN"/>
    <property type="match status" value="1"/>
</dbReference>
<sequence length="181" mass="20097">MFSLTTTTTLRHVTPLPPSMTFSHALPYLHDHGLLIRLDPEFDSYETLPADATMPQAKRYKVTDHMNALPAGLWGTTVSFTAEMTDIEDGVLWIIKAPLGLVQTTMWRLMRTDTLSEEDVKGVAPEERGEWSLVEDVEIKANRMLAGTVKGKCEENWSGVHARFTKHLEEGLSKASVGAAS</sequence>